<dbReference type="PANTHER" id="PTHR36512">
    <property type="entry name" value="D-AMINOPEPTIDASE"/>
    <property type="match status" value="1"/>
</dbReference>
<dbReference type="InterPro" id="IPR005321">
    <property type="entry name" value="Peptidase_S58_DmpA"/>
</dbReference>
<dbReference type="InterPro" id="IPR016117">
    <property type="entry name" value="ArgJ-like_dom_sf"/>
</dbReference>
<feature type="non-terminal residue" evidence="2">
    <location>
        <position position="1"/>
    </location>
</feature>
<proteinExistence type="inferred from homology"/>
<evidence type="ECO:0000313" key="2">
    <source>
        <dbReference type="EMBL" id="MBD4339080.1"/>
    </source>
</evidence>
<dbReference type="SUPFAM" id="SSF56266">
    <property type="entry name" value="DmpA/ArgJ-like"/>
    <property type="match status" value="1"/>
</dbReference>
<dbReference type="Proteomes" id="UP000653002">
    <property type="component" value="Unassembled WGS sequence"/>
</dbReference>
<feature type="non-terminal residue" evidence="2">
    <location>
        <position position="79"/>
    </location>
</feature>
<dbReference type="GO" id="GO:0004177">
    <property type="term" value="F:aminopeptidase activity"/>
    <property type="evidence" value="ECO:0007669"/>
    <property type="project" value="TreeGrafter"/>
</dbReference>
<dbReference type="EMBL" id="JAABFR010002000">
    <property type="protein sequence ID" value="MBD4339080.1"/>
    <property type="molecule type" value="Genomic_DNA"/>
</dbReference>
<organism evidence="2 3">
    <name type="scientific">Xanthomonas citri pv. citri</name>
    <dbReference type="NCBI Taxonomy" id="611301"/>
    <lineage>
        <taxon>Bacteria</taxon>
        <taxon>Pseudomonadati</taxon>
        <taxon>Pseudomonadota</taxon>
        <taxon>Gammaproteobacteria</taxon>
        <taxon>Lysobacterales</taxon>
        <taxon>Lysobacteraceae</taxon>
        <taxon>Xanthomonas</taxon>
    </lineage>
</organism>
<protein>
    <submittedName>
        <fullName evidence="2">Uncharacterized protein</fullName>
    </submittedName>
</protein>
<sequence>FLDSLKVFTAGTVGQHGANTTIGCVLTNAKITKVQANRLADLAHDGLARAISPSHTNFDGDAYFALASNEKSIEFNILT</sequence>
<dbReference type="AlphaFoldDB" id="A0A8I0H9T5"/>
<evidence type="ECO:0000256" key="1">
    <source>
        <dbReference type="ARBA" id="ARBA00007068"/>
    </source>
</evidence>
<accession>A0A8I0H9T5</accession>
<comment type="caution">
    <text evidence="2">The sequence shown here is derived from an EMBL/GenBank/DDBJ whole genome shotgun (WGS) entry which is preliminary data.</text>
</comment>
<dbReference type="Pfam" id="PF03576">
    <property type="entry name" value="Peptidase_S58"/>
    <property type="match status" value="1"/>
</dbReference>
<dbReference type="Gene3D" id="3.60.70.12">
    <property type="entry name" value="L-amino peptidase D-ALA esterase/amidase"/>
    <property type="match status" value="1"/>
</dbReference>
<reference evidence="2" key="1">
    <citation type="submission" date="2020-01" db="EMBL/GenBank/DDBJ databases">
        <authorList>
            <person name="Richard D."/>
        </authorList>
    </citation>
    <scope>NUCLEOTIDE SEQUENCE</scope>
    <source>
        <strain evidence="2">JP541</strain>
    </source>
</reference>
<dbReference type="PANTHER" id="PTHR36512:SF3">
    <property type="entry name" value="BLR5678 PROTEIN"/>
    <property type="match status" value="1"/>
</dbReference>
<comment type="similarity">
    <text evidence="1">Belongs to the peptidase S58 family.</text>
</comment>
<gene>
    <name evidence="2" type="ORF">GUH15_24105</name>
</gene>
<evidence type="ECO:0000313" key="3">
    <source>
        <dbReference type="Proteomes" id="UP000653002"/>
    </source>
</evidence>
<name>A0A8I0H9T5_XANCI</name>